<keyword evidence="2" id="KW-0548">Nucleotidyltransferase</keyword>
<dbReference type="AlphaFoldDB" id="D7GXJ1"/>
<name>D7GXJ1_TRICA</name>
<evidence type="ECO:0000313" key="2">
    <source>
        <dbReference type="EMBL" id="EFA13393.1"/>
    </source>
</evidence>
<reference evidence="2 3" key="2">
    <citation type="journal article" date="2010" name="Nucleic Acids Res.">
        <title>BeetleBase in 2010: revisions to provide comprehensive genomic information for Tribolium castaneum.</title>
        <authorList>
            <person name="Kim H.S."/>
            <person name="Murphy T."/>
            <person name="Xia J."/>
            <person name="Caragea D."/>
            <person name="Park Y."/>
            <person name="Beeman R.W."/>
            <person name="Lorenzen M.D."/>
            <person name="Butcher S."/>
            <person name="Manak J.R."/>
            <person name="Brown S.J."/>
        </authorList>
    </citation>
    <scope>NUCLEOTIDE SEQUENCE [LARGE SCALE GENOMIC DNA]</scope>
    <source>
        <strain evidence="2 3">Georgia GA2</strain>
    </source>
</reference>
<dbReference type="CDD" id="cd01650">
    <property type="entry name" value="RT_nLTR_like"/>
    <property type="match status" value="1"/>
</dbReference>
<protein>
    <submittedName>
        <fullName evidence="2">Putative RNA-directed DNA polymerase from transposon BS-like Protein</fullName>
    </submittedName>
</protein>
<dbReference type="PROSITE" id="PS50878">
    <property type="entry name" value="RT_POL"/>
    <property type="match status" value="1"/>
</dbReference>
<keyword evidence="2" id="KW-0695">RNA-directed DNA polymerase</keyword>
<dbReference type="InParanoid" id="D7GXJ1"/>
<accession>D7GXJ1</accession>
<keyword evidence="2" id="KW-0808">Transferase</keyword>
<dbReference type="InterPro" id="IPR043502">
    <property type="entry name" value="DNA/RNA_pol_sf"/>
</dbReference>
<gene>
    <name evidence="2" type="primary">GLEAN_05142</name>
    <name evidence="2" type="ORF">TcasGA2_TC005142</name>
</gene>
<dbReference type="Pfam" id="PF00078">
    <property type="entry name" value="RVT_1"/>
    <property type="match status" value="1"/>
</dbReference>
<dbReference type="PhylomeDB" id="D7GXJ1"/>
<dbReference type="InterPro" id="IPR000477">
    <property type="entry name" value="RT_dom"/>
</dbReference>
<evidence type="ECO:0000313" key="3">
    <source>
        <dbReference type="Proteomes" id="UP000007266"/>
    </source>
</evidence>
<dbReference type="PANTHER" id="PTHR36688:SF2">
    <property type="entry name" value="ENDONUCLEASE_EXONUCLEASE_PHOSPHATASE DOMAIN-CONTAINING PROTEIN"/>
    <property type="match status" value="1"/>
</dbReference>
<dbReference type="PANTHER" id="PTHR36688">
    <property type="entry name" value="ENDO/EXONUCLEASE/PHOSPHATASE DOMAIN-CONTAINING PROTEIN"/>
    <property type="match status" value="1"/>
</dbReference>
<evidence type="ECO:0000259" key="1">
    <source>
        <dbReference type="PROSITE" id="PS50878"/>
    </source>
</evidence>
<dbReference type="OMA" id="HFLNTEM"/>
<dbReference type="eggNOG" id="KOG1075">
    <property type="taxonomic scope" value="Eukaryota"/>
</dbReference>
<dbReference type="HOGENOM" id="CLU_651060_0_0_1"/>
<dbReference type="GO" id="GO:0003964">
    <property type="term" value="F:RNA-directed DNA polymerase activity"/>
    <property type="evidence" value="ECO:0007669"/>
    <property type="project" value="UniProtKB-KW"/>
</dbReference>
<proteinExistence type="predicted"/>
<dbReference type="InterPro" id="IPR052560">
    <property type="entry name" value="RdDP_mobile_element"/>
</dbReference>
<dbReference type="EMBL" id="KQ971785">
    <property type="protein sequence ID" value="EFA13393.1"/>
    <property type="molecule type" value="Genomic_DNA"/>
</dbReference>
<dbReference type="Proteomes" id="UP000007266">
    <property type="component" value="Unassembled WGS sequence"/>
</dbReference>
<feature type="domain" description="Reverse transcriptase" evidence="1">
    <location>
        <begin position="1"/>
        <end position="220"/>
    </location>
</feature>
<keyword evidence="3" id="KW-1185">Reference proteome</keyword>
<dbReference type="STRING" id="7070.D7GXJ1"/>
<organism evidence="2 3">
    <name type="scientific">Tribolium castaneum</name>
    <name type="common">Red flour beetle</name>
    <dbReference type="NCBI Taxonomy" id="7070"/>
    <lineage>
        <taxon>Eukaryota</taxon>
        <taxon>Metazoa</taxon>
        <taxon>Ecdysozoa</taxon>
        <taxon>Arthropoda</taxon>
        <taxon>Hexapoda</taxon>
        <taxon>Insecta</taxon>
        <taxon>Pterygota</taxon>
        <taxon>Neoptera</taxon>
        <taxon>Endopterygota</taxon>
        <taxon>Coleoptera</taxon>
        <taxon>Polyphaga</taxon>
        <taxon>Cucujiformia</taxon>
        <taxon>Tenebrionidae</taxon>
        <taxon>Tenebrionidae incertae sedis</taxon>
        <taxon>Tribolium</taxon>
    </lineage>
</organism>
<dbReference type="SUPFAM" id="SSF56672">
    <property type="entry name" value="DNA/RNA polymerases"/>
    <property type="match status" value="1"/>
</dbReference>
<sequence>MIYQRISPLIEDILLSEQAGFRPQRSCCDQVLALTTHIESGFEKRLKTGAVLLDLTAAYDTVWKDGLIHKLYKVVPCKQIVSLIESMLTNRKFRVFVGEKSSKVKTLNNGLPQGAVLSPLLFNVYTSDLPKTFSRKFVYADDIALTFQHKEFHRLEEQLSQDASVLCDYFKQWRLCVNPSKTEVSCFHLSNSQKERKLNVSLNGIPLKHNFHPVYLGVSLDCSLTYKFHLKKLRQKLKTRNNILLKLAGSTWGANAKTLRVTALALVFSTAEYCSAVWMNSSMKLMVVRFHICHLHVTSVLNYKCFWCNTVIGQNSQLCGNNFINRMTVKMWYFSRERQMMFYDSDDSSSSCDSGIECALGALGGGAAGIATAVNKASADKKMLEETMRHNKGMEMSSGKGVGKTKGKGLYIGPYKWYQKKT</sequence>
<reference evidence="2 3" key="1">
    <citation type="journal article" date="2008" name="Nature">
        <title>The genome of the model beetle and pest Tribolium castaneum.</title>
        <authorList>
            <consortium name="Tribolium Genome Sequencing Consortium"/>
            <person name="Richards S."/>
            <person name="Gibbs R.A."/>
            <person name="Weinstock G.M."/>
            <person name="Brown S.J."/>
            <person name="Denell R."/>
            <person name="Beeman R.W."/>
            <person name="Gibbs R."/>
            <person name="Beeman R.W."/>
            <person name="Brown S.J."/>
            <person name="Bucher G."/>
            <person name="Friedrich M."/>
            <person name="Grimmelikhuijzen C.J."/>
            <person name="Klingler M."/>
            <person name="Lorenzen M."/>
            <person name="Richards S."/>
            <person name="Roth S."/>
            <person name="Schroder R."/>
            <person name="Tautz D."/>
            <person name="Zdobnov E.M."/>
            <person name="Muzny D."/>
            <person name="Gibbs R.A."/>
            <person name="Weinstock G.M."/>
            <person name="Attaway T."/>
            <person name="Bell S."/>
            <person name="Buhay C.J."/>
            <person name="Chandrabose M.N."/>
            <person name="Chavez D."/>
            <person name="Clerk-Blankenburg K.P."/>
            <person name="Cree A."/>
            <person name="Dao M."/>
            <person name="Davis C."/>
            <person name="Chacko J."/>
            <person name="Dinh H."/>
            <person name="Dugan-Rocha S."/>
            <person name="Fowler G."/>
            <person name="Garner T.T."/>
            <person name="Garnes J."/>
            <person name="Gnirke A."/>
            <person name="Hawes A."/>
            <person name="Hernandez J."/>
            <person name="Hines S."/>
            <person name="Holder M."/>
            <person name="Hume J."/>
            <person name="Jhangiani S.N."/>
            <person name="Joshi V."/>
            <person name="Khan Z.M."/>
            <person name="Jackson L."/>
            <person name="Kovar C."/>
            <person name="Kowis A."/>
            <person name="Lee S."/>
            <person name="Lewis L.R."/>
            <person name="Margolis J."/>
            <person name="Morgan M."/>
            <person name="Nazareth L.V."/>
            <person name="Nguyen N."/>
            <person name="Okwuonu G."/>
            <person name="Parker D."/>
            <person name="Richards S."/>
            <person name="Ruiz S.J."/>
            <person name="Santibanez J."/>
            <person name="Savard J."/>
            <person name="Scherer S.E."/>
            <person name="Schneider B."/>
            <person name="Sodergren E."/>
            <person name="Tautz D."/>
            <person name="Vattahil S."/>
            <person name="Villasana D."/>
            <person name="White C.S."/>
            <person name="Wright R."/>
            <person name="Park Y."/>
            <person name="Beeman R.W."/>
            <person name="Lord J."/>
            <person name="Oppert B."/>
            <person name="Lorenzen M."/>
            <person name="Brown S."/>
            <person name="Wang L."/>
            <person name="Savard J."/>
            <person name="Tautz D."/>
            <person name="Richards S."/>
            <person name="Weinstock G."/>
            <person name="Gibbs R.A."/>
            <person name="Liu Y."/>
            <person name="Worley K."/>
            <person name="Weinstock G."/>
            <person name="Elsik C.G."/>
            <person name="Reese J.T."/>
            <person name="Elhaik E."/>
            <person name="Landan G."/>
            <person name="Graur D."/>
            <person name="Arensburger P."/>
            <person name="Atkinson P."/>
            <person name="Beeman R.W."/>
            <person name="Beidler J."/>
            <person name="Brown S.J."/>
            <person name="Demuth J.P."/>
            <person name="Drury D.W."/>
            <person name="Du Y.Z."/>
            <person name="Fujiwara H."/>
            <person name="Lorenzen M."/>
            <person name="Maselli V."/>
            <person name="Osanai M."/>
            <person name="Park Y."/>
            <person name="Robertson H.M."/>
            <person name="Tu Z."/>
            <person name="Wang J.J."/>
            <person name="Wang S."/>
            <person name="Richards S."/>
            <person name="Song H."/>
            <person name="Zhang L."/>
            <person name="Sodergren E."/>
            <person name="Werner D."/>
            <person name="Stanke M."/>
            <person name="Morgenstern B."/>
            <person name="Solovyev V."/>
            <person name="Kosarev P."/>
            <person name="Brown G."/>
            <person name="Chen H.C."/>
            <person name="Ermolaeva O."/>
            <person name="Hlavina W."/>
            <person name="Kapustin Y."/>
            <person name="Kiryutin B."/>
            <person name="Kitts P."/>
            <person name="Maglott D."/>
            <person name="Pruitt K."/>
            <person name="Sapojnikov V."/>
            <person name="Souvorov A."/>
            <person name="Mackey A.J."/>
            <person name="Waterhouse R.M."/>
            <person name="Wyder S."/>
            <person name="Zdobnov E.M."/>
            <person name="Zdobnov E.M."/>
            <person name="Wyder S."/>
            <person name="Kriventseva E.V."/>
            <person name="Kadowaki T."/>
            <person name="Bork P."/>
            <person name="Aranda M."/>
            <person name="Bao R."/>
            <person name="Beermann A."/>
            <person name="Berns N."/>
            <person name="Bolognesi R."/>
            <person name="Bonneton F."/>
            <person name="Bopp D."/>
            <person name="Brown S.J."/>
            <person name="Bucher G."/>
            <person name="Butts T."/>
            <person name="Chaumot A."/>
            <person name="Denell R.E."/>
            <person name="Ferrier D.E."/>
            <person name="Friedrich M."/>
            <person name="Gordon C.M."/>
            <person name="Jindra M."/>
            <person name="Klingler M."/>
            <person name="Lan Q."/>
            <person name="Lattorff H.M."/>
            <person name="Laudet V."/>
            <person name="von Levetsow C."/>
            <person name="Liu Z."/>
            <person name="Lutz R."/>
            <person name="Lynch J.A."/>
            <person name="da Fonseca R.N."/>
            <person name="Posnien N."/>
            <person name="Reuter R."/>
            <person name="Roth S."/>
            <person name="Savard J."/>
            <person name="Schinko J.B."/>
            <person name="Schmitt C."/>
            <person name="Schoppmeier M."/>
            <person name="Schroder R."/>
            <person name="Shippy T.D."/>
            <person name="Simonnet F."/>
            <person name="Marques-Souza H."/>
            <person name="Tautz D."/>
            <person name="Tomoyasu Y."/>
            <person name="Trauner J."/>
            <person name="Van der Zee M."/>
            <person name="Vervoort M."/>
            <person name="Wittkopp N."/>
            <person name="Wimmer E.A."/>
            <person name="Yang X."/>
            <person name="Jones A.K."/>
            <person name="Sattelle D.B."/>
            <person name="Ebert P.R."/>
            <person name="Nelson D."/>
            <person name="Scott J.G."/>
            <person name="Beeman R.W."/>
            <person name="Muthukrishnan S."/>
            <person name="Kramer K.J."/>
            <person name="Arakane Y."/>
            <person name="Beeman R.W."/>
            <person name="Zhu Q."/>
            <person name="Hogenkamp D."/>
            <person name="Dixit R."/>
            <person name="Oppert B."/>
            <person name="Jiang H."/>
            <person name="Zou Z."/>
            <person name="Marshall J."/>
            <person name="Elpidina E."/>
            <person name="Vinokurov K."/>
            <person name="Oppert C."/>
            <person name="Zou Z."/>
            <person name="Evans J."/>
            <person name="Lu Z."/>
            <person name="Zhao P."/>
            <person name="Sumathipala N."/>
            <person name="Altincicek B."/>
            <person name="Vilcinskas A."/>
            <person name="Williams M."/>
            <person name="Hultmark D."/>
            <person name="Hetru C."/>
            <person name="Jiang H."/>
            <person name="Grimmelikhuijzen C.J."/>
            <person name="Hauser F."/>
            <person name="Cazzamali G."/>
            <person name="Williamson M."/>
            <person name="Park Y."/>
            <person name="Li B."/>
            <person name="Tanaka Y."/>
            <person name="Predel R."/>
            <person name="Neupert S."/>
            <person name="Schachtner J."/>
            <person name="Verleyen P."/>
            <person name="Raible F."/>
            <person name="Bork P."/>
            <person name="Friedrich M."/>
            <person name="Walden K.K."/>
            <person name="Robertson H.M."/>
            <person name="Angeli S."/>
            <person name="Foret S."/>
            <person name="Bucher G."/>
            <person name="Schuetz S."/>
            <person name="Maleszka R."/>
            <person name="Wimmer E.A."/>
            <person name="Beeman R.W."/>
            <person name="Lorenzen M."/>
            <person name="Tomoyasu Y."/>
            <person name="Miller S.C."/>
            <person name="Grossmann D."/>
            <person name="Bucher G."/>
        </authorList>
    </citation>
    <scope>NUCLEOTIDE SEQUENCE [LARGE SCALE GENOMIC DNA]</scope>
    <source>
        <strain evidence="2 3">Georgia GA2</strain>
    </source>
</reference>